<comment type="function">
    <text evidence="8">Scaffold protein for the de novo synthesis of iron-sulfur (Fe-S) clusters within mitochondria, which is required for maturation of both mitochondrial and cytoplasmic [2Fe-2S] and [4Fe-4S] proteins.</text>
</comment>
<evidence type="ECO:0000256" key="4">
    <source>
        <dbReference type="ARBA" id="ARBA00022723"/>
    </source>
</evidence>
<name>A0A8H4J2R7_9PEZI</name>
<accession>A0A8H4J2R7</accession>
<dbReference type="NCBIfam" id="TIGR01999">
    <property type="entry name" value="iscU"/>
    <property type="match status" value="1"/>
</dbReference>
<evidence type="ECO:0000313" key="12">
    <source>
        <dbReference type="Proteomes" id="UP000572817"/>
    </source>
</evidence>
<evidence type="ECO:0000256" key="2">
    <source>
        <dbReference type="ARBA" id="ARBA00006420"/>
    </source>
</evidence>
<dbReference type="Gene3D" id="3.90.1010.10">
    <property type="match status" value="1"/>
</dbReference>
<comment type="cofactor">
    <cofactor evidence="7 8">
        <name>[2Fe-2S] cluster</name>
        <dbReference type="ChEBI" id="CHEBI:190135"/>
    </cofactor>
</comment>
<evidence type="ECO:0000256" key="3">
    <source>
        <dbReference type="ARBA" id="ARBA00022714"/>
    </source>
</evidence>
<feature type="domain" description="NIF system FeS cluster assembly NifU N-terminal" evidence="10">
    <location>
        <begin position="90"/>
        <end position="209"/>
    </location>
</feature>
<evidence type="ECO:0000256" key="7">
    <source>
        <dbReference type="ARBA" id="ARBA00034078"/>
    </source>
</evidence>
<gene>
    <name evidence="11" type="ORF">GTA08_BOTSDO12749</name>
</gene>
<dbReference type="GO" id="GO:0005759">
    <property type="term" value="C:mitochondrial matrix"/>
    <property type="evidence" value="ECO:0007669"/>
    <property type="project" value="UniProtKB-SubCell"/>
</dbReference>
<dbReference type="FunFam" id="3.90.1010.10:FF:000005">
    <property type="entry name" value="Iron-sulfur cluster assembly protein"/>
    <property type="match status" value="1"/>
</dbReference>
<keyword evidence="6 8" id="KW-0411">Iron-sulfur</keyword>
<evidence type="ECO:0000256" key="8">
    <source>
        <dbReference type="RuleBase" id="RU362089"/>
    </source>
</evidence>
<comment type="subcellular location">
    <subcellularLocation>
        <location evidence="8">Mitochondrion matrix</location>
    </subcellularLocation>
</comment>
<comment type="similarity">
    <text evidence="2 8">Belongs to the NifU family.</text>
</comment>
<dbReference type="OrthoDB" id="1925777at2759"/>
<dbReference type="GO" id="GO:0005506">
    <property type="term" value="F:iron ion binding"/>
    <property type="evidence" value="ECO:0007669"/>
    <property type="project" value="UniProtKB-UniRule"/>
</dbReference>
<evidence type="ECO:0000259" key="10">
    <source>
        <dbReference type="Pfam" id="PF01592"/>
    </source>
</evidence>
<dbReference type="CDD" id="cd06664">
    <property type="entry name" value="IscU_like"/>
    <property type="match status" value="1"/>
</dbReference>
<sequence>MFRRAVATAPAQASKLLTSAARPQIASPLRTAAPAITVNIRRSYHEKDKSPRSHHLARAASMRRAPPPPHHPPPSTPSSQAHRKLTPAALLDHYNRPRNVGSMSKADTDVGTGLVGAPACGDVMKLQIRVDPNSNTISDVKFKTFGCGSAIASSSYLTELVRGMTLEQAARIKNTEIAKELCLPPVKLHCSMLAEDAIKSAISNYYTKNPKARQTDLGGTGAPLPKVEVETITETPNTAAAA</sequence>
<feature type="region of interest" description="Disordered" evidence="9">
    <location>
        <begin position="43"/>
        <end position="82"/>
    </location>
</feature>
<dbReference type="AlphaFoldDB" id="A0A8H4J2R7"/>
<dbReference type="GO" id="GO:0051537">
    <property type="term" value="F:2 iron, 2 sulfur cluster binding"/>
    <property type="evidence" value="ECO:0007669"/>
    <property type="project" value="UniProtKB-KW"/>
</dbReference>
<keyword evidence="8" id="KW-0809">Transit peptide</keyword>
<dbReference type="EMBL" id="WWBZ02000009">
    <property type="protein sequence ID" value="KAF4311686.1"/>
    <property type="molecule type" value="Genomic_DNA"/>
</dbReference>
<dbReference type="UniPathway" id="UPA00266"/>
<keyword evidence="12" id="KW-1185">Reference proteome</keyword>
<dbReference type="PANTHER" id="PTHR10093">
    <property type="entry name" value="IRON-SULFUR CLUSTER ASSEMBLY ENZYME NIFU HOMOLOG"/>
    <property type="match status" value="1"/>
</dbReference>
<evidence type="ECO:0000256" key="5">
    <source>
        <dbReference type="ARBA" id="ARBA00023004"/>
    </source>
</evidence>
<keyword evidence="4 8" id="KW-0479">Metal-binding</keyword>
<dbReference type="Pfam" id="PF01592">
    <property type="entry name" value="NifU_N"/>
    <property type="match status" value="1"/>
</dbReference>
<dbReference type="GO" id="GO:0016226">
    <property type="term" value="P:iron-sulfur cluster assembly"/>
    <property type="evidence" value="ECO:0007669"/>
    <property type="project" value="UniProtKB-UniRule"/>
</dbReference>
<evidence type="ECO:0000256" key="6">
    <source>
        <dbReference type="ARBA" id="ARBA00023014"/>
    </source>
</evidence>
<protein>
    <recommendedName>
        <fullName evidence="8">Iron-sulfur cluster assembly protein</fullName>
    </recommendedName>
</protein>
<keyword evidence="3 8" id="KW-0001">2Fe-2S</keyword>
<comment type="caution">
    <text evidence="11">The sequence shown here is derived from an EMBL/GenBank/DDBJ whole genome shotgun (WGS) entry which is preliminary data.</text>
</comment>
<evidence type="ECO:0000313" key="11">
    <source>
        <dbReference type="EMBL" id="KAF4311686.1"/>
    </source>
</evidence>
<organism evidence="11 12">
    <name type="scientific">Botryosphaeria dothidea</name>
    <dbReference type="NCBI Taxonomy" id="55169"/>
    <lineage>
        <taxon>Eukaryota</taxon>
        <taxon>Fungi</taxon>
        <taxon>Dikarya</taxon>
        <taxon>Ascomycota</taxon>
        <taxon>Pezizomycotina</taxon>
        <taxon>Dothideomycetes</taxon>
        <taxon>Dothideomycetes incertae sedis</taxon>
        <taxon>Botryosphaeriales</taxon>
        <taxon>Botryosphaeriaceae</taxon>
        <taxon>Botryosphaeria</taxon>
    </lineage>
</organism>
<dbReference type="Proteomes" id="UP000572817">
    <property type="component" value="Unassembled WGS sequence"/>
</dbReference>
<dbReference type="SUPFAM" id="SSF82649">
    <property type="entry name" value="SufE/NifU"/>
    <property type="match status" value="1"/>
</dbReference>
<keyword evidence="5 8" id="KW-0408">Iron</keyword>
<feature type="compositionally biased region" description="Pro residues" evidence="9">
    <location>
        <begin position="65"/>
        <end position="76"/>
    </location>
</feature>
<proteinExistence type="inferred from homology"/>
<evidence type="ECO:0000256" key="9">
    <source>
        <dbReference type="SAM" id="MobiDB-lite"/>
    </source>
</evidence>
<comment type="pathway">
    <text evidence="1">Cofactor biosynthesis; iron-sulfur cluster biosynthesis.</text>
</comment>
<dbReference type="InterPro" id="IPR011339">
    <property type="entry name" value="ISCU"/>
</dbReference>
<keyword evidence="8" id="KW-0496">Mitochondrion</keyword>
<reference evidence="11" key="1">
    <citation type="submission" date="2020-04" db="EMBL/GenBank/DDBJ databases">
        <title>Genome Assembly and Annotation of Botryosphaeria dothidea sdau 11-99, a Latent Pathogen of Apple Fruit Ring Rot in China.</title>
        <authorList>
            <person name="Yu C."/>
            <person name="Diao Y."/>
            <person name="Lu Q."/>
            <person name="Zhao J."/>
            <person name="Cui S."/>
            <person name="Peng C."/>
            <person name="He B."/>
            <person name="Liu H."/>
        </authorList>
    </citation>
    <scope>NUCLEOTIDE SEQUENCE [LARGE SCALE GENOMIC DNA]</scope>
    <source>
        <strain evidence="11">Sdau11-99</strain>
    </source>
</reference>
<evidence type="ECO:0000256" key="1">
    <source>
        <dbReference type="ARBA" id="ARBA00005151"/>
    </source>
</evidence>
<dbReference type="InterPro" id="IPR002871">
    <property type="entry name" value="NIF_FeS_clus_asmbl_NifU_N"/>
</dbReference>